<evidence type="ECO:0000313" key="2">
    <source>
        <dbReference type="EMBL" id="AKI80247.1"/>
    </source>
</evidence>
<feature type="compositionally biased region" description="Acidic residues" evidence="1">
    <location>
        <begin position="157"/>
        <end position="185"/>
    </location>
</feature>
<dbReference type="EMBL" id="KM982402">
    <property type="protein sequence ID" value="AKI80247.1"/>
    <property type="molecule type" value="Genomic_DNA"/>
</dbReference>
<dbReference type="KEGG" id="vg:80514045"/>
<evidence type="ECO:0000256" key="1">
    <source>
        <dbReference type="SAM" id="MobiDB-lite"/>
    </source>
</evidence>
<feature type="region of interest" description="Disordered" evidence="1">
    <location>
        <begin position="156"/>
        <end position="192"/>
    </location>
</feature>
<accession>A0A0G2Y8T0</accession>
<sequence>MNYYDDGSTNVKCTLQSFKNTLENNLLLINKLIEESENIINVSCHPNNILLEFNSNNIMNKFINDGTVKIISDNYNDSDDDLIPLVDLSEEETNQDRLNRIINMTNRDNSGGLFGTSDDDEEEISDDDPLLHDLLKNQNNTLSIFNKYTNLIGNVIDDSDNSDDSDDSDNSDNPDDPEDLDDSDNVDNLFVE</sequence>
<name>A0A0G2Y8T0_9VIRU</name>
<keyword evidence="3" id="KW-1185">Reference proteome</keyword>
<dbReference type="Proteomes" id="UP000240461">
    <property type="component" value="Segment"/>
</dbReference>
<evidence type="ECO:0000313" key="3">
    <source>
        <dbReference type="Proteomes" id="UP000240461"/>
    </source>
</evidence>
<protein>
    <submittedName>
        <fullName evidence="2">Uncharacterized protein</fullName>
    </submittedName>
</protein>
<proteinExistence type="predicted"/>
<organism evidence="2 3">
    <name type="scientific">Acanthamoeba polyphaga mimivirus Kroon</name>
    <dbReference type="NCBI Taxonomy" id="3069720"/>
    <lineage>
        <taxon>Viruses</taxon>
        <taxon>Varidnaviria</taxon>
        <taxon>Bamfordvirae</taxon>
        <taxon>Nucleocytoviricota</taxon>
        <taxon>Megaviricetes</taxon>
        <taxon>Imitervirales</taxon>
        <taxon>Mimiviridae</taxon>
        <taxon>Megamimivirinae</taxon>
        <taxon>Mimivirus</taxon>
        <taxon>Mimivirus lagoaense</taxon>
    </lineage>
</organism>
<reference evidence="2 3" key="1">
    <citation type="submission" date="2014-10" db="EMBL/GenBank/DDBJ databases">
        <title>Pan-genome analysis of Brazilian lineage A amoebal mimiviruses.</title>
        <authorList>
            <person name="Assis F.L."/>
            <person name="Abrahao J.S."/>
            <person name="Kroon E.G."/>
            <person name="Dornas F.P."/>
            <person name="Andrade K.R."/>
            <person name="Borato P.V.M."/>
            <person name="Pilotto M.R."/>
            <person name="Benamar S."/>
            <person name="LaScola B."/>
            <person name="Colson P."/>
        </authorList>
    </citation>
    <scope>NUCLEOTIDE SEQUENCE [LARGE SCALE GENOMIC DNA]</scope>
    <source>
        <strain evidence="2 3">Kroon</strain>
    </source>
</reference>